<gene>
    <name evidence="1" type="ORF">HPP92_009379</name>
</gene>
<protein>
    <submittedName>
        <fullName evidence="1">Uncharacterized protein</fullName>
    </submittedName>
</protein>
<accession>A0A835V4N4</accession>
<dbReference type="EMBL" id="JADCNM010000004">
    <property type="protein sequence ID" value="KAG0487284.1"/>
    <property type="molecule type" value="Genomic_DNA"/>
</dbReference>
<dbReference type="AlphaFoldDB" id="A0A835V4N4"/>
<evidence type="ECO:0000313" key="2">
    <source>
        <dbReference type="Proteomes" id="UP000639772"/>
    </source>
</evidence>
<sequence length="103" mass="11078">MKKTNKILSMIRLGDYSASERLLADISLQLVEQIHGNGGNCGATKHFCGDEIHHRPAGEANGSKCPSCDAIPLPYGSVHNAHTAFCYNLSLSQPNARLEASRA</sequence>
<evidence type="ECO:0000313" key="1">
    <source>
        <dbReference type="EMBL" id="KAG0487284.1"/>
    </source>
</evidence>
<dbReference type="Proteomes" id="UP000639772">
    <property type="component" value="Unassembled WGS sequence"/>
</dbReference>
<comment type="caution">
    <text evidence="1">The sequence shown here is derived from an EMBL/GenBank/DDBJ whole genome shotgun (WGS) entry which is preliminary data.</text>
</comment>
<proteinExistence type="predicted"/>
<organism evidence="1 2">
    <name type="scientific">Vanilla planifolia</name>
    <name type="common">Vanilla</name>
    <dbReference type="NCBI Taxonomy" id="51239"/>
    <lineage>
        <taxon>Eukaryota</taxon>
        <taxon>Viridiplantae</taxon>
        <taxon>Streptophyta</taxon>
        <taxon>Embryophyta</taxon>
        <taxon>Tracheophyta</taxon>
        <taxon>Spermatophyta</taxon>
        <taxon>Magnoliopsida</taxon>
        <taxon>Liliopsida</taxon>
        <taxon>Asparagales</taxon>
        <taxon>Orchidaceae</taxon>
        <taxon>Vanilloideae</taxon>
        <taxon>Vanilleae</taxon>
        <taxon>Vanilla</taxon>
    </lineage>
</organism>
<name>A0A835V4N4_VANPL</name>
<reference evidence="1 2" key="1">
    <citation type="journal article" date="2020" name="Nat. Food">
        <title>A phased Vanilla planifolia genome enables genetic improvement of flavour and production.</title>
        <authorList>
            <person name="Hasing T."/>
            <person name="Tang H."/>
            <person name="Brym M."/>
            <person name="Khazi F."/>
            <person name="Huang T."/>
            <person name="Chambers A.H."/>
        </authorList>
    </citation>
    <scope>NUCLEOTIDE SEQUENCE [LARGE SCALE GENOMIC DNA]</scope>
    <source>
        <tissue evidence="1">Leaf</tissue>
    </source>
</reference>